<accession>A0ABW2XV27</accession>
<dbReference type="Proteomes" id="UP001597063">
    <property type="component" value="Unassembled WGS sequence"/>
</dbReference>
<organism evidence="1 2">
    <name type="scientific">Actinomadura fibrosa</name>
    <dbReference type="NCBI Taxonomy" id="111802"/>
    <lineage>
        <taxon>Bacteria</taxon>
        <taxon>Bacillati</taxon>
        <taxon>Actinomycetota</taxon>
        <taxon>Actinomycetes</taxon>
        <taxon>Streptosporangiales</taxon>
        <taxon>Thermomonosporaceae</taxon>
        <taxon>Actinomadura</taxon>
    </lineage>
</organism>
<dbReference type="EMBL" id="JBHTGP010000013">
    <property type="protein sequence ID" value="MFD0688121.1"/>
    <property type="molecule type" value="Genomic_DNA"/>
</dbReference>
<evidence type="ECO:0000313" key="1">
    <source>
        <dbReference type="EMBL" id="MFD0688121.1"/>
    </source>
</evidence>
<dbReference type="RefSeq" id="WP_131759106.1">
    <property type="nucleotide sequence ID" value="NZ_CAACUY010000068.1"/>
</dbReference>
<keyword evidence="2" id="KW-1185">Reference proteome</keyword>
<sequence length="168" mass="18451">MTITAERTAAAVKDPRELVGVEVFDVLAAYVSKHDQVTLPYAEGVVGQTLVWLKACADNPRLRLAMSDSVDPGWHAFILHSQDYADFCDRLFGRYFHHVPPAPGMYMNDDCIARTLPALRATGYPVDETHWAGRLYPCCPPNPCTAVTEEEPHAADPTAPEVTAVARA</sequence>
<evidence type="ECO:0000313" key="2">
    <source>
        <dbReference type="Proteomes" id="UP001597063"/>
    </source>
</evidence>
<protein>
    <submittedName>
        <fullName evidence="1">Uncharacterized protein</fullName>
    </submittedName>
</protein>
<proteinExistence type="predicted"/>
<name>A0ABW2XV27_9ACTN</name>
<gene>
    <name evidence="1" type="ORF">ACFQZM_26760</name>
</gene>
<reference evidence="2" key="1">
    <citation type="journal article" date="2019" name="Int. J. Syst. Evol. Microbiol.">
        <title>The Global Catalogue of Microorganisms (GCM) 10K type strain sequencing project: providing services to taxonomists for standard genome sequencing and annotation.</title>
        <authorList>
            <consortium name="The Broad Institute Genomics Platform"/>
            <consortium name="The Broad Institute Genome Sequencing Center for Infectious Disease"/>
            <person name="Wu L."/>
            <person name="Ma J."/>
        </authorList>
    </citation>
    <scope>NUCLEOTIDE SEQUENCE [LARGE SCALE GENOMIC DNA]</scope>
    <source>
        <strain evidence="2">JCM 9371</strain>
    </source>
</reference>
<comment type="caution">
    <text evidence="1">The sequence shown here is derived from an EMBL/GenBank/DDBJ whole genome shotgun (WGS) entry which is preliminary data.</text>
</comment>